<evidence type="ECO:0000313" key="2">
    <source>
        <dbReference type="Proteomes" id="UP000032068"/>
    </source>
</evidence>
<accession>A0A0D0IU14</accession>
<dbReference type="InterPro" id="IPR021243">
    <property type="entry name" value="DUF2804"/>
</dbReference>
<dbReference type="Pfam" id="PF10974">
    <property type="entry name" value="DUF2804"/>
    <property type="match status" value="1"/>
</dbReference>
<dbReference type="AlphaFoldDB" id="A0A0D0IU14"/>
<gene>
    <name evidence="1" type="ORF">RU08_20595</name>
</gene>
<dbReference type="RefSeq" id="WP_042555709.1">
    <property type="nucleotide sequence ID" value="NZ_JXQW01000062.1"/>
</dbReference>
<name>A0A0D0IU14_9PSED</name>
<protein>
    <recommendedName>
        <fullName evidence="3">DUF2804 domain-containing protein</fullName>
    </recommendedName>
</protein>
<dbReference type="PANTHER" id="PTHR35868:SF3">
    <property type="entry name" value="DUF2804 DOMAIN-CONTAINING PROTEIN"/>
    <property type="match status" value="1"/>
</dbReference>
<proteinExistence type="predicted"/>
<dbReference type="OrthoDB" id="9134802at2"/>
<dbReference type="PANTHER" id="PTHR35868">
    <property type="entry name" value="DUF2804 DOMAIN-CONTAINING PROTEIN-RELATED"/>
    <property type="match status" value="1"/>
</dbReference>
<comment type="caution">
    <text evidence="1">The sequence shown here is derived from an EMBL/GenBank/DDBJ whole genome shotgun (WGS) entry which is preliminary data.</text>
</comment>
<dbReference type="Proteomes" id="UP000032068">
    <property type="component" value="Unassembled WGS sequence"/>
</dbReference>
<evidence type="ECO:0000313" key="1">
    <source>
        <dbReference type="EMBL" id="KIP96657.1"/>
    </source>
</evidence>
<organism evidence="1 2">
    <name type="scientific">Pseudomonas fulva</name>
    <dbReference type="NCBI Taxonomy" id="47880"/>
    <lineage>
        <taxon>Bacteria</taxon>
        <taxon>Pseudomonadati</taxon>
        <taxon>Pseudomonadota</taxon>
        <taxon>Gammaproteobacteria</taxon>
        <taxon>Pseudomonadales</taxon>
        <taxon>Pseudomonadaceae</taxon>
        <taxon>Pseudomonas</taxon>
    </lineage>
</organism>
<evidence type="ECO:0008006" key="3">
    <source>
        <dbReference type="Google" id="ProtNLM"/>
    </source>
</evidence>
<sequence>MNSPFVPPPPIPLCDPRGRLNPDAIGWSPQPRVACSLPGNLGRRKRWNHWTINTPGWTLSLIQADIDYVGYGAVYFLDLASGEHVAHSQLSLFGRGCSLPDTPLGSHAFDHSRLQLHFNEYPGRVRLTATSANIGGLPLHLALDIQRPAHLESVNLVVPFGSRGFHATCRQVGLPVSGSVHLGDREYHCSPGQSFASMDFGRGVWPLHSHWTRAVFAAPGGIGGNFGTGWTDGSGLTENALWFGGLLLHVDQAVQMRQTQDSPLAPWQLFTEDGQVDLTFTPRQLHIAKPRLALGLLYADTQEWFGHYDGLLRDAQGERVPVRAALGWMGASKSRW</sequence>
<reference evidence="1 2" key="1">
    <citation type="submission" date="2014-12" db="EMBL/GenBank/DDBJ databases">
        <title>16Stimator: statistical estimation of ribosomal gene copy numbers from draft genome assemblies.</title>
        <authorList>
            <person name="Perisin M.A."/>
            <person name="Vetter M."/>
            <person name="Gilbert J.A."/>
            <person name="Bergelson J."/>
        </authorList>
    </citation>
    <scope>NUCLEOTIDE SEQUENCE [LARGE SCALE GENOMIC DNA]</scope>
    <source>
        <strain evidence="1 2">MEJ086</strain>
    </source>
</reference>
<dbReference type="EMBL" id="JXQW01000062">
    <property type="protein sequence ID" value="KIP96657.1"/>
    <property type="molecule type" value="Genomic_DNA"/>
</dbReference>